<evidence type="ECO:0000313" key="3">
    <source>
        <dbReference type="Proteomes" id="UP001500736"/>
    </source>
</evidence>
<dbReference type="EMBL" id="BAAAGF010000001">
    <property type="protein sequence ID" value="GAA0737978.1"/>
    <property type="molecule type" value="Genomic_DNA"/>
</dbReference>
<feature type="domain" description="PorZ N-terminal beta-propeller" evidence="1">
    <location>
        <begin position="45"/>
        <end position="206"/>
    </location>
</feature>
<dbReference type="SUPFAM" id="SSF50998">
    <property type="entry name" value="Quinoprotein alcohol dehydrogenase-like"/>
    <property type="match status" value="1"/>
</dbReference>
<keyword evidence="3" id="KW-1185">Reference proteome</keyword>
<evidence type="ECO:0000313" key="2">
    <source>
        <dbReference type="EMBL" id="GAA0737978.1"/>
    </source>
</evidence>
<sequence length="787" mass="87783">MLKQILTFFISFITISGFSQDYSTLWEQHFSYYEIKDVDQGDNKIFAASENAIFTYDLLTAEIDNITTVNGLSGDNITTIHYSDVYDILLIGYENGLIEAVFNDKSVLSVVDILEKETLSPDVKKINHFNEYEGLVYISTDYGISVYDLERLEFGDTYFMGNGGSQIIVNQTTIFDGNIYAACSSGNAIKKANLTNPNLVDYLQWQTISVGNFITIQSVNDKLYTVRLNRVAYEMIDDALIQLNTYADLPLDTKVVDEYLIITSRYDVFIYDSDYNLLLNITTNDEYDTLFSSATLVNNNIYIGTSSFGVLKTTFENPTEFDVIRPEGPLNNNAFRIQAGNGDLWVTFGDYTLSYNPAPVRRYGISHLVDDSWRNIPFDSLLGARNLNYIAINPFNTDQVFISSYQDGILEINNGEVSTLLDNTNSGLESLVVPNNPNAYSIRQSGSVFDRSGVMWTMTSRVDRPLKSFNPSSGQWQSFSFEEIIPDGLNDEAGFSDVVVDGNGTKWTGGFFNGLIGFNENGNLIRQVDGLENNMPSEIVRALAIDSRNQLWIGTFKGLRVLYNTSGFFEDPDPSVSEIVILEDGIPQELLSNQFISDIKVDGSDNKWVGTLTSGVFYFSPDGQETIYHFTKDNSPLPSNTINDISIDDKDGRVYIATEKGMVSFLSGGSKPEDELKNAFVYPNPVRPEHDLLGYNDLNNITKGVKIKGLTENVNVKITDIEGNLVAEAQSNVNQRSSNYNFAIDGGTGVWNGKNLANNVVATGVYLIMISDLDSFETKVLKLLIVR</sequence>
<dbReference type="Pfam" id="PF07494">
    <property type="entry name" value="Reg_prop"/>
    <property type="match status" value="1"/>
</dbReference>
<gene>
    <name evidence="2" type="ORF">GCM10009431_05400</name>
</gene>
<proteinExistence type="predicted"/>
<evidence type="ECO:0000259" key="1">
    <source>
        <dbReference type="Pfam" id="PF21544"/>
    </source>
</evidence>
<dbReference type="Proteomes" id="UP001500736">
    <property type="component" value="Unassembled WGS sequence"/>
</dbReference>
<dbReference type="InterPro" id="IPR015943">
    <property type="entry name" value="WD40/YVTN_repeat-like_dom_sf"/>
</dbReference>
<dbReference type="InterPro" id="IPR011047">
    <property type="entry name" value="Quinoprotein_ADH-like_sf"/>
</dbReference>
<accession>A0ABP3UNT8</accession>
<dbReference type="SUPFAM" id="SSF101898">
    <property type="entry name" value="NHL repeat"/>
    <property type="match status" value="1"/>
</dbReference>
<organism evidence="2 3">
    <name type="scientific">Gaetbulibacter jejuensis</name>
    <dbReference type="NCBI Taxonomy" id="584607"/>
    <lineage>
        <taxon>Bacteria</taxon>
        <taxon>Pseudomonadati</taxon>
        <taxon>Bacteroidota</taxon>
        <taxon>Flavobacteriia</taxon>
        <taxon>Flavobacteriales</taxon>
        <taxon>Flavobacteriaceae</taxon>
        <taxon>Gaetbulibacter</taxon>
    </lineage>
</organism>
<name>A0ABP3UNT8_9FLAO</name>
<reference evidence="3" key="1">
    <citation type="journal article" date="2019" name="Int. J. Syst. Evol. Microbiol.">
        <title>The Global Catalogue of Microorganisms (GCM) 10K type strain sequencing project: providing services to taxonomists for standard genome sequencing and annotation.</title>
        <authorList>
            <consortium name="The Broad Institute Genomics Platform"/>
            <consortium name="The Broad Institute Genome Sequencing Center for Infectious Disease"/>
            <person name="Wu L."/>
            <person name="Ma J."/>
        </authorList>
    </citation>
    <scope>NUCLEOTIDE SEQUENCE [LARGE SCALE GENOMIC DNA]</scope>
    <source>
        <strain evidence="3">JCM 15976</strain>
    </source>
</reference>
<comment type="caution">
    <text evidence="2">The sequence shown here is derived from an EMBL/GenBank/DDBJ whole genome shotgun (WGS) entry which is preliminary data.</text>
</comment>
<dbReference type="InterPro" id="IPR048954">
    <property type="entry name" value="PorZ_N"/>
</dbReference>
<dbReference type="RefSeq" id="WP_343795576.1">
    <property type="nucleotide sequence ID" value="NZ_BAAAGF010000001.1"/>
</dbReference>
<dbReference type="Pfam" id="PF21544">
    <property type="entry name" value="PorZ_N_b_propeller"/>
    <property type="match status" value="1"/>
</dbReference>
<dbReference type="InterPro" id="IPR011110">
    <property type="entry name" value="Reg_prop"/>
</dbReference>
<dbReference type="Gene3D" id="2.130.10.10">
    <property type="entry name" value="YVTN repeat-like/Quinoprotein amine dehydrogenase"/>
    <property type="match status" value="2"/>
</dbReference>
<dbReference type="Gene3D" id="2.60.40.4070">
    <property type="match status" value="1"/>
</dbReference>
<protein>
    <submittedName>
        <fullName evidence="2">Two-component regulator propeller domain-containing protein</fullName>
    </submittedName>
</protein>